<proteinExistence type="predicted"/>
<dbReference type="InterPro" id="IPR016181">
    <property type="entry name" value="Acyl_CoA_acyltransferase"/>
</dbReference>
<sequence length="169" mass="19930">MLTILQEEQFENLYQLFEDSFPSDEYRPYQMQRSLLSHPHYKIYVYEKEHELAAFFATWEGPDFIFLEHFAVKSSFRNGGLGSKLLQAFLEQQEKPVVIEIEPPEGEIEKRRVGFYERNGFSLSKRGYIQPALAEGQSPVSLVLMSYPKPLQEQAYQSFKNWVFKHVYS</sequence>
<dbReference type="Gene3D" id="3.40.630.30">
    <property type="match status" value="1"/>
</dbReference>
<protein>
    <submittedName>
        <fullName evidence="2">GNAT family N-acetyltransferase</fullName>
    </submittedName>
</protein>
<dbReference type="InterPro" id="IPR000182">
    <property type="entry name" value="GNAT_dom"/>
</dbReference>
<evidence type="ECO:0000313" key="3">
    <source>
        <dbReference type="Proteomes" id="UP001597227"/>
    </source>
</evidence>
<dbReference type="RefSeq" id="WP_388037893.1">
    <property type="nucleotide sequence ID" value="NZ_JBHUEK010000017.1"/>
</dbReference>
<keyword evidence="3" id="KW-1185">Reference proteome</keyword>
<dbReference type="CDD" id="cd04301">
    <property type="entry name" value="NAT_SF"/>
    <property type="match status" value="1"/>
</dbReference>
<gene>
    <name evidence="2" type="ORF">ACFSFW_10580</name>
</gene>
<dbReference type="Pfam" id="PF13508">
    <property type="entry name" value="Acetyltransf_7"/>
    <property type="match status" value="1"/>
</dbReference>
<comment type="caution">
    <text evidence="2">The sequence shown here is derived from an EMBL/GenBank/DDBJ whole genome shotgun (WGS) entry which is preliminary data.</text>
</comment>
<organism evidence="2 3">
    <name type="scientific">Fredinandcohnia salidurans</name>
    <dbReference type="NCBI Taxonomy" id="2595041"/>
    <lineage>
        <taxon>Bacteria</taxon>
        <taxon>Bacillati</taxon>
        <taxon>Bacillota</taxon>
        <taxon>Bacilli</taxon>
        <taxon>Bacillales</taxon>
        <taxon>Bacillaceae</taxon>
        <taxon>Fredinandcohnia</taxon>
    </lineage>
</organism>
<dbReference type="SUPFAM" id="SSF55729">
    <property type="entry name" value="Acyl-CoA N-acyltransferases (Nat)"/>
    <property type="match status" value="1"/>
</dbReference>
<dbReference type="PROSITE" id="PS51186">
    <property type="entry name" value="GNAT"/>
    <property type="match status" value="1"/>
</dbReference>
<feature type="domain" description="N-acetyltransferase" evidence="1">
    <location>
        <begin position="1"/>
        <end position="150"/>
    </location>
</feature>
<evidence type="ECO:0000313" key="2">
    <source>
        <dbReference type="EMBL" id="MFD1779113.1"/>
    </source>
</evidence>
<reference evidence="3" key="1">
    <citation type="journal article" date="2019" name="Int. J. Syst. Evol. Microbiol.">
        <title>The Global Catalogue of Microorganisms (GCM) 10K type strain sequencing project: providing services to taxonomists for standard genome sequencing and annotation.</title>
        <authorList>
            <consortium name="The Broad Institute Genomics Platform"/>
            <consortium name="The Broad Institute Genome Sequencing Center for Infectious Disease"/>
            <person name="Wu L."/>
            <person name="Ma J."/>
        </authorList>
    </citation>
    <scope>NUCLEOTIDE SEQUENCE [LARGE SCALE GENOMIC DNA]</scope>
    <source>
        <strain evidence="3">CCUG 15531</strain>
    </source>
</reference>
<dbReference type="Proteomes" id="UP001597227">
    <property type="component" value="Unassembled WGS sequence"/>
</dbReference>
<dbReference type="EMBL" id="JBHUEK010000017">
    <property type="protein sequence ID" value="MFD1779113.1"/>
    <property type="molecule type" value="Genomic_DNA"/>
</dbReference>
<name>A0ABW4MMT6_9BACI</name>
<evidence type="ECO:0000259" key="1">
    <source>
        <dbReference type="PROSITE" id="PS51186"/>
    </source>
</evidence>
<accession>A0ABW4MMT6</accession>